<dbReference type="InterPro" id="IPR003593">
    <property type="entry name" value="AAA+_ATPase"/>
</dbReference>
<dbReference type="PATRIC" id="fig|1121448.10.peg.1217"/>
<dbReference type="InterPro" id="IPR050153">
    <property type="entry name" value="Metal_Ion_Import_ABC"/>
</dbReference>
<dbReference type="InterPro" id="IPR027417">
    <property type="entry name" value="P-loop_NTPase"/>
</dbReference>
<keyword evidence="4" id="KW-0067">ATP-binding</keyword>
<evidence type="ECO:0000256" key="2">
    <source>
        <dbReference type="ARBA" id="ARBA00022448"/>
    </source>
</evidence>
<evidence type="ECO:0000256" key="3">
    <source>
        <dbReference type="ARBA" id="ARBA00022741"/>
    </source>
</evidence>
<dbReference type="GO" id="GO:0005524">
    <property type="term" value="F:ATP binding"/>
    <property type="evidence" value="ECO:0007669"/>
    <property type="project" value="UniProtKB-KW"/>
</dbReference>
<dbReference type="eggNOG" id="COG1121">
    <property type="taxonomic scope" value="Bacteria"/>
</dbReference>
<reference evidence="7" key="2">
    <citation type="submission" date="2013-07" db="EMBL/GenBank/DDBJ databases">
        <authorList>
            <person name="Morais-Silva F.O."/>
            <person name="Rezende A.M."/>
            <person name="Pimentel C."/>
            <person name="Resende D.M."/>
            <person name="Santos C.I."/>
            <person name="Clemente C."/>
            <person name="de Oliveira L.M."/>
            <person name="da Silva S.M."/>
            <person name="Costa D.A."/>
            <person name="Varela-Raposo A."/>
            <person name="Horacio E.C.A."/>
            <person name="Matos M."/>
            <person name="Flores O."/>
            <person name="Ruiz J.C."/>
            <person name="Rodrigues-Pousada C."/>
        </authorList>
    </citation>
    <scope>NUCLEOTIDE SEQUENCE [LARGE SCALE GENOMIC DNA]</scope>
    <source>
        <strain evidence="7">ATCC 19364 / DSM 1382 / NCIMB 9332 / VKM B-1759</strain>
    </source>
</reference>
<sequence length="319" mass="34703">MICRPCPASALSCWPGPPSPRAKATAAMPCGYGCCSTARPWPRPRPGARPACPLPSCCPWICVMSNNSMPYAIEVEHLTVSYGPSPALLDVTVRIEPGLLVGVIGPNGGGKSTFIKAVLGFVKPDLGRVRILGQPVEKTKGLVAYVPQRGAVDWDFPITVGQVAMMGRYGRIPWWKDPGRQDRERVEEALAMVRMEGFRHRQIGQLSGGQQQRVFMARALAQGAEVLLLDEPFAGVDAATERAILDVFSRARAAGKTLVVVHHDLATAAEYFDRLLLIKQRSYGYGPPQAVLQEELLAEVYEGKLRLFGLPTKETGTAR</sequence>
<keyword evidence="3" id="KW-0547">Nucleotide-binding</keyword>
<feature type="domain" description="ABC transporter" evidence="5">
    <location>
        <begin position="73"/>
        <end position="305"/>
    </location>
</feature>
<dbReference type="InterPro" id="IPR017871">
    <property type="entry name" value="ABC_transporter-like_CS"/>
</dbReference>
<dbReference type="STRING" id="1121448.DGI_1224"/>
<organism evidence="6 7">
    <name type="scientific">Megalodesulfovibrio gigas (strain ATCC 19364 / DSM 1382 / NCIMB 9332 / VKM B-1759)</name>
    <name type="common">Desulfovibrio gigas</name>
    <dbReference type="NCBI Taxonomy" id="1121448"/>
    <lineage>
        <taxon>Bacteria</taxon>
        <taxon>Pseudomonadati</taxon>
        <taxon>Thermodesulfobacteriota</taxon>
        <taxon>Desulfovibrionia</taxon>
        <taxon>Desulfovibrionales</taxon>
        <taxon>Desulfovibrionaceae</taxon>
        <taxon>Megalodesulfovibrio</taxon>
    </lineage>
</organism>
<dbReference type="GO" id="GO:0016887">
    <property type="term" value="F:ATP hydrolysis activity"/>
    <property type="evidence" value="ECO:0007669"/>
    <property type="project" value="InterPro"/>
</dbReference>
<dbReference type="Gene3D" id="3.40.50.300">
    <property type="entry name" value="P-loop containing nucleotide triphosphate hydrolases"/>
    <property type="match status" value="1"/>
</dbReference>
<dbReference type="EMBL" id="CP006585">
    <property type="protein sequence ID" value="AGW13080.1"/>
    <property type="molecule type" value="Genomic_DNA"/>
</dbReference>
<dbReference type="CDD" id="cd03235">
    <property type="entry name" value="ABC_Metallic_Cations"/>
    <property type="match status" value="1"/>
</dbReference>
<dbReference type="FunFam" id="3.40.50.300:FF:000134">
    <property type="entry name" value="Iron-enterobactin ABC transporter ATP-binding protein"/>
    <property type="match status" value="1"/>
</dbReference>
<dbReference type="AlphaFoldDB" id="T2G928"/>
<protein>
    <submittedName>
        <fullName evidence="6">Putative ATPase component of Mn/Zn ABC-type transporter</fullName>
    </submittedName>
</protein>
<reference evidence="6 7" key="1">
    <citation type="journal article" date="2013" name="J. Bacteriol.">
        <title>Roles of HynAB and Ech, the only two hydrogenases found in the model sulfate reducer Desulfovibrio gigas.</title>
        <authorList>
            <person name="Morais-Silva F.O."/>
            <person name="Santos C.I."/>
            <person name="Rodrigues R."/>
            <person name="Pereira I.A."/>
            <person name="Rodrigues-Pousada C."/>
        </authorList>
    </citation>
    <scope>NUCLEOTIDE SEQUENCE [LARGE SCALE GENOMIC DNA]</scope>
    <source>
        <strain evidence="7">ATCC 19364 / DSM 1382 / NCIMB 9332 / VKM B-1759</strain>
    </source>
</reference>
<dbReference type="HOGENOM" id="CLU_000604_1_11_7"/>
<dbReference type="InterPro" id="IPR003439">
    <property type="entry name" value="ABC_transporter-like_ATP-bd"/>
</dbReference>
<dbReference type="SUPFAM" id="SSF52540">
    <property type="entry name" value="P-loop containing nucleoside triphosphate hydrolases"/>
    <property type="match status" value="1"/>
</dbReference>
<dbReference type="PROSITE" id="PS50893">
    <property type="entry name" value="ABC_TRANSPORTER_2"/>
    <property type="match status" value="1"/>
</dbReference>
<dbReference type="Pfam" id="PF00005">
    <property type="entry name" value="ABC_tran"/>
    <property type="match status" value="1"/>
</dbReference>
<name>T2G928_MEGG1</name>
<comment type="similarity">
    <text evidence="1">Belongs to the ABC transporter superfamily.</text>
</comment>
<dbReference type="KEGG" id="dgg:DGI_1224"/>
<evidence type="ECO:0000313" key="6">
    <source>
        <dbReference type="EMBL" id="AGW13080.1"/>
    </source>
</evidence>
<dbReference type="PROSITE" id="PS00211">
    <property type="entry name" value="ABC_TRANSPORTER_1"/>
    <property type="match status" value="1"/>
</dbReference>
<dbReference type="SMART" id="SM00382">
    <property type="entry name" value="AAA"/>
    <property type="match status" value="1"/>
</dbReference>
<evidence type="ECO:0000313" key="7">
    <source>
        <dbReference type="Proteomes" id="UP000016587"/>
    </source>
</evidence>
<evidence type="ECO:0000259" key="5">
    <source>
        <dbReference type="PROSITE" id="PS50893"/>
    </source>
</evidence>
<dbReference type="PANTHER" id="PTHR42734:SF5">
    <property type="entry name" value="IRON TRANSPORT SYSTEM ATP-BINDING PROTEIN HI_0361-RELATED"/>
    <property type="match status" value="1"/>
</dbReference>
<dbReference type="Proteomes" id="UP000016587">
    <property type="component" value="Chromosome"/>
</dbReference>
<gene>
    <name evidence="6" type="ORF">DGI_1224</name>
</gene>
<proteinExistence type="inferred from homology"/>
<keyword evidence="2" id="KW-0813">Transport</keyword>
<keyword evidence="7" id="KW-1185">Reference proteome</keyword>
<accession>T2G928</accession>
<evidence type="ECO:0000256" key="4">
    <source>
        <dbReference type="ARBA" id="ARBA00022840"/>
    </source>
</evidence>
<evidence type="ECO:0000256" key="1">
    <source>
        <dbReference type="ARBA" id="ARBA00005417"/>
    </source>
</evidence>
<dbReference type="PANTHER" id="PTHR42734">
    <property type="entry name" value="METAL TRANSPORT SYSTEM ATP-BINDING PROTEIN TM_0124-RELATED"/>
    <property type="match status" value="1"/>
</dbReference>